<sequence length="353" mass="39816">MRNIGTALLESGWEVDVLSPRSHENDRSGTQGILYHEFPYDDPSSSIETILNTVRGVKAYQNIMEYGDFDVFLDDISHYPYYPGHFFCPEEVTNAIFMHTAFFGTARKQLGPLRGTVIDGIDRTLPLLKRPEIVCAGESTEKRIQQKTGYQKTHILHPTVRASEYEFKFNPNSKTITYLGRLGTRKNVSCLLRAWQKVEYHSSRNLELVIAGSGPQEANLQELAESLRLEDITFAGYVDESEKRQLLSESLLYVLPSTMEGYATSGLEALASGTPVVGSDTFGINDYIEHGRNGYLFPVDDDTQLAELLIDLTSNTEQLQQVARDGRKLAEKHDYKEFRQVADTIFSKLGQSH</sequence>
<feature type="domain" description="Glycosyl transferase family 1" evidence="1">
    <location>
        <begin position="168"/>
        <end position="328"/>
    </location>
</feature>
<evidence type="ECO:0000313" key="3">
    <source>
        <dbReference type="Proteomes" id="UP001257060"/>
    </source>
</evidence>
<dbReference type="PANTHER" id="PTHR45947:SF3">
    <property type="entry name" value="SULFOQUINOVOSYL TRANSFERASE SQD2"/>
    <property type="match status" value="1"/>
</dbReference>
<dbReference type="RefSeq" id="WP_310925137.1">
    <property type="nucleotide sequence ID" value="NZ_JAMQOP010000003.1"/>
</dbReference>
<evidence type="ECO:0000259" key="1">
    <source>
        <dbReference type="Pfam" id="PF00534"/>
    </source>
</evidence>
<reference evidence="2 3" key="1">
    <citation type="submission" date="2022-06" db="EMBL/GenBank/DDBJ databases">
        <title>Halogeometricum sp. a new haloarchaeum isolate from saline soil.</title>
        <authorList>
            <person name="Strakova D."/>
            <person name="Galisteo C."/>
            <person name="Sanchez-Porro C."/>
            <person name="Ventosa A."/>
        </authorList>
    </citation>
    <scope>NUCLEOTIDE SEQUENCE [LARGE SCALE GENOMIC DNA]</scope>
    <source>
        <strain evidence="2 3">S1BR25-6</strain>
    </source>
</reference>
<evidence type="ECO:0000313" key="2">
    <source>
        <dbReference type="EMBL" id="MDS0300242.1"/>
    </source>
</evidence>
<comment type="caution">
    <text evidence="2">The sequence shown here is derived from an EMBL/GenBank/DDBJ whole genome shotgun (WGS) entry which is preliminary data.</text>
</comment>
<dbReference type="Gene3D" id="3.40.50.2000">
    <property type="entry name" value="Glycogen Phosphorylase B"/>
    <property type="match status" value="2"/>
</dbReference>
<dbReference type="InterPro" id="IPR001296">
    <property type="entry name" value="Glyco_trans_1"/>
</dbReference>
<protein>
    <submittedName>
        <fullName evidence="2">Glycosyltransferase family 4 protein</fullName>
    </submittedName>
</protein>
<name>A0ABU2GHD5_9EURY</name>
<dbReference type="PANTHER" id="PTHR45947">
    <property type="entry name" value="SULFOQUINOVOSYL TRANSFERASE SQD2"/>
    <property type="match status" value="1"/>
</dbReference>
<dbReference type="SUPFAM" id="SSF53756">
    <property type="entry name" value="UDP-Glycosyltransferase/glycogen phosphorylase"/>
    <property type="match status" value="1"/>
</dbReference>
<dbReference type="Proteomes" id="UP001257060">
    <property type="component" value="Unassembled WGS sequence"/>
</dbReference>
<gene>
    <name evidence="2" type="ORF">NDI76_15960</name>
</gene>
<proteinExistence type="predicted"/>
<dbReference type="CDD" id="cd03801">
    <property type="entry name" value="GT4_PimA-like"/>
    <property type="match status" value="1"/>
</dbReference>
<dbReference type="Pfam" id="PF00534">
    <property type="entry name" value="Glycos_transf_1"/>
    <property type="match status" value="1"/>
</dbReference>
<dbReference type="EMBL" id="JAMQOP010000003">
    <property type="protein sequence ID" value="MDS0300242.1"/>
    <property type="molecule type" value="Genomic_DNA"/>
</dbReference>
<organism evidence="2 3">
    <name type="scientific">Halogeometricum salsisoli</name>
    <dbReference type="NCBI Taxonomy" id="2950536"/>
    <lineage>
        <taxon>Archaea</taxon>
        <taxon>Methanobacteriati</taxon>
        <taxon>Methanobacteriota</taxon>
        <taxon>Stenosarchaea group</taxon>
        <taxon>Halobacteria</taxon>
        <taxon>Halobacteriales</taxon>
        <taxon>Haloferacaceae</taxon>
        <taxon>Halogeometricum</taxon>
    </lineage>
</organism>
<accession>A0ABU2GHD5</accession>
<dbReference type="InterPro" id="IPR050194">
    <property type="entry name" value="Glycosyltransferase_grp1"/>
</dbReference>
<keyword evidence="3" id="KW-1185">Reference proteome</keyword>